<reference evidence="8" key="1">
    <citation type="submission" date="2023-03" db="EMBL/GenBank/DDBJ databases">
        <authorList>
            <person name="Julca I."/>
        </authorList>
    </citation>
    <scope>NUCLEOTIDE SEQUENCE</scope>
</reference>
<dbReference type="InterPro" id="IPR011709">
    <property type="entry name" value="DEAD-box_helicase_OB_fold"/>
</dbReference>
<proteinExistence type="predicted"/>
<dbReference type="SMART" id="SM00847">
    <property type="entry name" value="HA2"/>
    <property type="match status" value="1"/>
</dbReference>
<name>A0AAV1D5T9_OLDCO</name>
<dbReference type="GO" id="GO:0008380">
    <property type="term" value="P:RNA splicing"/>
    <property type="evidence" value="ECO:0007669"/>
    <property type="project" value="UniProtKB-KW"/>
</dbReference>
<dbReference type="Pfam" id="PF21010">
    <property type="entry name" value="HA2_C"/>
    <property type="match status" value="1"/>
</dbReference>
<keyword evidence="4" id="KW-0547">Nucleotide-binding</keyword>
<dbReference type="Proteomes" id="UP001161247">
    <property type="component" value="Chromosome 4"/>
</dbReference>
<accession>A0AAV1D5T9</accession>
<comment type="catalytic activity">
    <reaction evidence="6">
        <text>ATP + H2O = ADP + phosphate + H(+)</text>
        <dbReference type="Rhea" id="RHEA:13065"/>
        <dbReference type="ChEBI" id="CHEBI:15377"/>
        <dbReference type="ChEBI" id="CHEBI:15378"/>
        <dbReference type="ChEBI" id="CHEBI:30616"/>
        <dbReference type="ChEBI" id="CHEBI:43474"/>
        <dbReference type="ChEBI" id="CHEBI:456216"/>
        <dbReference type="EC" id="3.6.4.13"/>
    </reaction>
</comment>
<dbReference type="GO" id="GO:0016787">
    <property type="term" value="F:hydrolase activity"/>
    <property type="evidence" value="ECO:0007669"/>
    <property type="project" value="UniProtKB-KW"/>
</dbReference>
<dbReference type="GO" id="GO:0003724">
    <property type="term" value="F:RNA helicase activity"/>
    <property type="evidence" value="ECO:0007669"/>
    <property type="project" value="UniProtKB-EC"/>
</dbReference>
<dbReference type="InterPro" id="IPR027417">
    <property type="entry name" value="P-loop_NTPase"/>
</dbReference>
<evidence type="ECO:0000256" key="5">
    <source>
        <dbReference type="ARBA" id="ARBA00023187"/>
    </source>
</evidence>
<evidence type="ECO:0000313" key="9">
    <source>
        <dbReference type="Proteomes" id="UP001161247"/>
    </source>
</evidence>
<evidence type="ECO:0000256" key="3">
    <source>
        <dbReference type="ARBA" id="ARBA00022801"/>
    </source>
</evidence>
<evidence type="ECO:0000256" key="2">
    <source>
        <dbReference type="ARBA" id="ARBA00022664"/>
    </source>
</evidence>
<dbReference type="PANTHER" id="PTHR18934">
    <property type="entry name" value="ATP-DEPENDENT RNA HELICASE"/>
    <property type="match status" value="1"/>
</dbReference>
<gene>
    <name evidence="8" type="ORF">OLC1_LOCUS12352</name>
</gene>
<dbReference type="AlphaFoldDB" id="A0AAV1D5T9"/>
<keyword evidence="4" id="KW-0067">ATP-binding</keyword>
<evidence type="ECO:0000259" key="7">
    <source>
        <dbReference type="SMART" id="SM00847"/>
    </source>
</evidence>
<evidence type="ECO:0000256" key="1">
    <source>
        <dbReference type="ARBA" id="ARBA00012552"/>
    </source>
</evidence>
<keyword evidence="2" id="KW-0507">mRNA processing</keyword>
<evidence type="ECO:0000256" key="6">
    <source>
        <dbReference type="ARBA" id="ARBA00047984"/>
    </source>
</evidence>
<organism evidence="8 9">
    <name type="scientific">Oldenlandia corymbosa var. corymbosa</name>
    <dbReference type="NCBI Taxonomy" id="529605"/>
    <lineage>
        <taxon>Eukaryota</taxon>
        <taxon>Viridiplantae</taxon>
        <taxon>Streptophyta</taxon>
        <taxon>Embryophyta</taxon>
        <taxon>Tracheophyta</taxon>
        <taxon>Spermatophyta</taxon>
        <taxon>Magnoliopsida</taxon>
        <taxon>eudicotyledons</taxon>
        <taxon>Gunneridae</taxon>
        <taxon>Pentapetalae</taxon>
        <taxon>asterids</taxon>
        <taxon>lamiids</taxon>
        <taxon>Gentianales</taxon>
        <taxon>Rubiaceae</taxon>
        <taxon>Rubioideae</taxon>
        <taxon>Spermacoceae</taxon>
        <taxon>Hedyotis-Oldenlandia complex</taxon>
        <taxon>Oldenlandia</taxon>
    </lineage>
</organism>
<keyword evidence="5" id="KW-0508">mRNA splicing</keyword>
<dbReference type="Gene3D" id="1.20.120.1080">
    <property type="match status" value="1"/>
</dbReference>
<dbReference type="GO" id="GO:0006397">
    <property type="term" value="P:mRNA processing"/>
    <property type="evidence" value="ECO:0007669"/>
    <property type="project" value="UniProtKB-KW"/>
</dbReference>
<keyword evidence="3" id="KW-0378">Hydrolase</keyword>
<dbReference type="SUPFAM" id="SSF52540">
    <property type="entry name" value="P-loop containing nucleoside triphosphate hydrolases"/>
    <property type="match status" value="1"/>
</dbReference>
<dbReference type="EC" id="3.6.4.13" evidence="1"/>
<keyword evidence="9" id="KW-1185">Reference proteome</keyword>
<dbReference type="GO" id="GO:0003723">
    <property type="term" value="F:RNA binding"/>
    <property type="evidence" value="ECO:0007669"/>
    <property type="project" value="TreeGrafter"/>
</dbReference>
<dbReference type="Pfam" id="PF07717">
    <property type="entry name" value="OB_NTP_bind"/>
    <property type="match status" value="1"/>
</dbReference>
<dbReference type="PANTHER" id="PTHR18934:SF109">
    <property type="entry name" value="ATP-DEPENDENT RNA HELICASE DHX15 HOMOLOG"/>
    <property type="match status" value="1"/>
</dbReference>
<evidence type="ECO:0000313" key="8">
    <source>
        <dbReference type="EMBL" id="CAI9103130.1"/>
    </source>
</evidence>
<feature type="domain" description="Helicase-associated" evidence="7">
    <location>
        <begin position="1"/>
        <end position="68"/>
    </location>
</feature>
<protein>
    <recommendedName>
        <fullName evidence="1">RNA helicase</fullName>
        <ecNumber evidence="1">3.6.4.13</ecNumber>
    </recommendedName>
</protein>
<dbReference type="InterPro" id="IPR007502">
    <property type="entry name" value="Helicase-assoc_dom"/>
</dbReference>
<dbReference type="EMBL" id="OX459121">
    <property type="protein sequence ID" value="CAI9103130.1"/>
    <property type="molecule type" value="Genomic_DNA"/>
</dbReference>
<sequence>MSEFPLDPQMSKMLVVGPEFNCSNEILSISAMLSVPNCFVRLKGEAQKAADEAKSRFSHIEGDHPTLLNVYHAYKQNNDSPQSLKQAGNARQQLSQIMARFDLKLCSSDFKSRDYYVIFRKAILAGYFMQVAHLERNGQYLTVKDNQVVQLHPSKSLDHKPEWVVYDEYVLTSRNFIRTVTDVR</sequence>
<evidence type="ECO:0000256" key="4">
    <source>
        <dbReference type="ARBA" id="ARBA00022806"/>
    </source>
</evidence>
<keyword evidence="4" id="KW-0347">Helicase</keyword>